<evidence type="ECO:0000259" key="1">
    <source>
        <dbReference type="Pfam" id="PF00931"/>
    </source>
</evidence>
<dbReference type="Gene3D" id="3.40.50.300">
    <property type="entry name" value="P-loop containing nucleotide triphosphate hydrolases"/>
    <property type="match status" value="1"/>
</dbReference>
<evidence type="ECO:0000313" key="2">
    <source>
        <dbReference type="EMBL" id="KAJ0986833.1"/>
    </source>
</evidence>
<dbReference type="AlphaFoldDB" id="A0A9D5D814"/>
<dbReference type="Pfam" id="PF00931">
    <property type="entry name" value="NB-ARC"/>
    <property type="match status" value="1"/>
</dbReference>
<dbReference type="OrthoDB" id="692108at2759"/>
<proteinExistence type="predicted"/>
<sequence length="221" mass="25932">MFIARRHFVMQIGKIKENLNGIKARREECGIQNLGEDEDIVSLPVMRRRHFSYEPDDVDVVDLFEDEKALLEVLLDHQNEKHFFIAINGEDGMGKTTLARRVYRSNEVSQHFDIRIWLTTFPMIGLTEFLEKIGITKDPMPTLERLQHLVYLKLSHEVYTGTKMECSADLQHVKSLRELKLDFLSTELKARLQSHPEGKDWHKIKDVPKLTIYKSPFPWKD</sequence>
<protein>
    <recommendedName>
        <fullName evidence="1">NB-ARC domain-containing protein</fullName>
    </recommendedName>
</protein>
<dbReference type="InterPro" id="IPR027417">
    <property type="entry name" value="P-loop_NTPase"/>
</dbReference>
<reference evidence="2" key="1">
    <citation type="submission" date="2021-03" db="EMBL/GenBank/DDBJ databases">
        <authorList>
            <person name="Li Z."/>
            <person name="Yang C."/>
        </authorList>
    </citation>
    <scope>NUCLEOTIDE SEQUENCE</scope>
    <source>
        <strain evidence="2">Dzin_1.0</strain>
        <tissue evidence="2">Leaf</tissue>
    </source>
</reference>
<comment type="caution">
    <text evidence="2">The sequence shown here is derived from an EMBL/GenBank/DDBJ whole genome shotgun (WGS) entry which is preliminary data.</text>
</comment>
<dbReference type="EMBL" id="JAGGNH010000001">
    <property type="protein sequence ID" value="KAJ0986833.1"/>
    <property type="molecule type" value="Genomic_DNA"/>
</dbReference>
<dbReference type="Proteomes" id="UP001085076">
    <property type="component" value="Miscellaneous, Linkage group lg01"/>
</dbReference>
<keyword evidence="3" id="KW-1185">Reference proteome</keyword>
<organism evidence="2 3">
    <name type="scientific">Dioscorea zingiberensis</name>
    <dbReference type="NCBI Taxonomy" id="325984"/>
    <lineage>
        <taxon>Eukaryota</taxon>
        <taxon>Viridiplantae</taxon>
        <taxon>Streptophyta</taxon>
        <taxon>Embryophyta</taxon>
        <taxon>Tracheophyta</taxon>
        <taxon>Spermatophyta</taxon>
        <taxon>Magnoliopsida</taxon>
        <taxon>Liliopsida</taxon>
        <taxon>Dioscoreales</taxon>
        <taxon>Dioscoreaceae</taxon>
        <taxon>Dioscorea</taxon>
    </lineage>
</organism>
<feature type="domain" description="NB-ARC" evidence="1">
    <location>
        <begin position="69"/>
        <end position="119"/>
    </location>
</feature>
<dbReference type="GO" id="GO:0043531">
    <property type="term" value="F:ADP binding"/>
    <property type="evidence" value="ECO:0007669"/>
    <property type="project" value="InterPro"/>
</dbReference>
<reference evidence="2" key="2">
    <citation type="journal article" date="2022" name="Hortic Res">
        <title>The genome of Dioscorea zingiberensis sheds light on the biosynthesis, origin and evolution of the medicinally important diosgenin saponins.</title>
        <authorList>
            <person name="Li Y."/>
            <person name="Tan C."/>
            <person name="Li Z."/>
            <person name="Guo J."/>
            <person name="Li S."/>
            <person name="Chen X."/>
            <person name="Wang C."/>
            <person name="Dai X."/>
            <person name="Yang H."/>
            <person name="Song W."/>
            <person name="Hou L."/>
            <person name="Xu J."/>
            <person name="Tong Z."/>
            <person name="Xu A."/>
            <person name="Yuan X."/>
            <person name="Wang W."/>
            <person name="Yang Q."/>
            <person name="Chen L."/>
            <person name="Sun Z."/>
            <person name="Wang K."/>
            <person name="Pan B."/>
            <person name="Chen J."/>
            <person name="Bao Y."/>
            <person name="Liu F."/>
            <person name="Qi X."/>
            <person name="Gang D.R."/>
            <person name="Wen J."/>
            <person name="Li J."/>
        </authorList>
    </citation>
    <scope>NUCLEOTIDE SEQUENCE</scope>
    <source>
        <strain evidence="2">Dzin_1.0</strain>
    </source>
</reference>
<accession>A0A9D5D814</accession>
<dbReference type="SUPFAM" id="SSF52540">
    <property type="entry name" value="P-loop containing nucleoside triphosphate hydrolases"/>
    <property type="match status" value="1"/>
</dbReference>
<evidence type="ECO:0000313" key="3">
    <source>
        <dbReference type="Proteomes" id="UP001085076"/>
    </source>
</evidence>
<gene>
    <name evidence="2" type="ORF">J5N97_005189</name>
</gene>
<name>A0A9D5D814_9LILI</name>
<dbReference type="InterPro" id="IPR002182">
    <property type="entry name" value="NB-ARC"/>
</dbReference>